<accession>A0A2T3FMN6</accession>
<evidence type="ECO:0000256" key="3">
    <source>
        <dbReference type="ARBA" id="ARBA00022989"/>
    </source>
</evidence>
<dbReference type="EMBL" id="PYLO01000004">
    <property type="protein sequence ID" value="PST36548.1"/>
    <property type="molecule type" value="Genomic_DNA"/>
</dbReference>
<keyword evidence="4 5" id="KW-0472">Membrane</keyword>
<feature type="transmembrane region" description="Helical" evidence="5">
    <location>
        <begin position="469"/>
        <end position="490"/>
    </location>
</feature>
<sequence length="551" mass="62462">MEQTEIAREQGAPTASILAEQAWEGKVRKVFSWIVSVYLCVVFGAFPLYFHNYYYDILVSKYQFYWLSTVAMLASCLIAAIVFACMDLKRFGGAHVRRFLGAFRLTELKKQPFAYKALAVFWALALISTVLSDYVYESFWGNEGRFSGLFLITLYVLGTIVISKYGRMRKWYLDVFLASSVLVCLFGITDYFQMDLLGWKKGVSNEQGNLFVSTLGNINTYTAFVALTMAVACGCFVSERKVGRRIWYYLVSALAFFALITGQSDNAYLSLGMLFAVMPLFLFTTWRGIADYGILAATFMTVIKVVDTVNKVYADQVIGLGGVFGVLVRYRYLEGVVVLFWILAGILCVWKRKMEQTNPESKPGRWIWRGWCAVLILGCLAVAFVLYDANLGGHAEWYSALSQYLVFDDDWGTNRGYCWRIGWQSYRELPFLHQLFGFGPDTYGILTWDFRQDALDRYGVFYESAHNEYLQYLVTMGPLALASYLAFLGGACVRMCRKWKECAWILAPVLAVLCYGAQAVVNINLPIATPIMWAMLAIGLALTREEAEQAE</sequence>
<evidence type="ECO:0000313" key="7">
    <source>
        <dbReference type="EMBL" id="PST36548.1"/>
    </source>
</evidence>
<evidence type="ECO:0000256" key="4">
    <source>
        <dbReference type="ARBA" id="ARBA00023136"/>
    </source>
</evidence>
<dbReference type="InterPro" id="IPR051533">
    <property type="entry name" value="WaaL-like"/>
</dbReference>
<keyword evidence="3 5" id="KW-1133">Transmembrane helix</keyword>
<protein>
    <recommendedName>
        <fullName evidence="6">O-antigen ligase-related domain-containing protein</fullName>
    </recommendedName>
</protein>
<dbReference type="Pfam" id="PF04932">
    <property type="entry name" value="Wzy_C"/>
    <property type="match status" value="1"/>
</dbReference>
<dbReference type="PANTHER" id="PTHR37422:SF13">
    <property type="entry name" value="LIPOPOLYSACCHARIDE BIOSYNTHESIS PROTEIN PA4999-RELATED"/>
    <property type="match status" value="1"/>
</dbReference>
<dbReference type="AlphaFoldDB" id="A0A2T3FMN6"/>
<evidence type="ECO:0000313" key="8">
    <source>
        <dbReference type="Proteomes" id="UP000241048"/>
    </source>
</evidence>
<dbReference type="PANTHER" id="PTHR37422">
    <property type="entry name" value="TEICHURONIC ACID BIOSYNTHESIS PROTEIN TUAE"/>
    <property type="match status" value="1"/>
</dbReference>
<feature type="transmembrane region" description="Helical" evidence="5">
    <location>
        <begin position="171"/>
        <end position="192"/>
    </location>
</feature>
<feature type="domain" description="O-antigen ligase-related" evidence="6">
    <location>
        <begin position="346"/>
        <end position="485"/>
    </location>
</feature>
<evidence type="ECO:0000256" key="2">
    <source>
        <dbReference type="ARBA" id="ARBA00022692"/>
    </source>
</evidence>
<reference evidence="7 8" key="1">
    <citation type="submission" date="2018-03" db="EMBL/GenBank/DDBJ databases">
        <title>Lachnoclostridium SNUG30386 gen.nov., sp.nov., isolated from human faeces.</title>
        <authorList>
            <person name="Seo B."/>
            <person name="Jeon K."/>
            <person name="Ko G."/>
        </authorList>
    </citation>
    <scope>NUCLEOTIDE SEQUENCE [LARGE SCALE GENOMIC DNA]</scope>
    <source>
        <strain evidence="7 8">SNUG30386</strain>
    </source>
</reference>
<dbReference type="GO" id="GO:0016020">
    <property type="term" value="C:membrane"/>
    <property type="evidence" value="ECO:0007669"/>
    <property type="project" value="UniProtKB-SubCell"/>
</dbReference>
<keyword evidence="8" id="KW-1185">Reference proteome</keyword>
<feature type="transmembrane region" description="Helical" evidence="5">
    <location>
        <begin position="502"/>
        <end position="521"/>
    </location>
</feature>
<feature type="transmembrane region" description="Helical" evidence="5">
    <location>
        <begin position="144"/>
        <end position="162"/>
    </location>
</feature>
<feature type="transmembrane region" description="Helical" evidence="5">
    <location>
        <begin position="366"/>
        <end position="387"/>
    </location>
</feature>
<feature type="transmembrane region" description="Helical" evidence="5">
    <location>
        <begin position="62"/>
        <end position="88"/>
    </location>
</feature>
<dbReference type="Proteomes" id="UP000241048">
    <property type="component" value="Unassembled WGS sequence"/>
</dbReference>
<feature type="transmembrane region" description="Helical" evidence="5">
    <location>
        <begin position="268"/>
        <end position="285"/>
    </location>
</feature>
<comment type="subcellular location">
    <subcellularLocation>
        <location evidence="1">Membrane</location>
        <topology evidence="1">Multi-pass membrane protein</topology>
    </subcellularLocation>
</comment>
<feature type="transmembrane region" description="Helical" evidence="5">
    <location>
        <begin position="218"/>
        <end position="237"/>
    </location>
</feature>
<proteinExistence type="predicted"/>
<keyword evidence="2 5" id="KW-0812">Transmembrane</keyword>
<feature type="transmembrane region" description="Helical" evidence="5">
    <location>
        <begin position="113"/>
        <end position="132"/>
    </location>
</feature>
<evidence type="ECO:0000259" key="6">
    <source>
        <dbReference type="Pfam" id="PF04932"/>
    </source>
</evidence>
<gene>
    <name evidence="7" type="ORF">C7U56_12270</name>
</gene>
<evidence type="ECO:0000256" key="1">
    <source>
        <dbReference type="ARBA" id="ARBA00004141"/>
    </source>
</evidence>
<feature type="transmembrane region" description="Helical" evidence="5">
    <location>
        <begin position="246"/>
        <end position="262"/>
    </location>
</feature>
<evidence type="ECO:0000256" key="5">
    <source>
        <dbReference type="SAM" id="Phobius"/>
    </source>
</evidence>
<feature type="transmembrane region" description="Helical" evidence="5">
    <location>
        <begin position="30"/>
        <end position="50"/>
    </location>
</feature>
<name>A0A2T3FMN6_9CLOT</name>
<comment type="caution">
    <text evidence="7">The sequence shown here is derived from an EMBL/GenBank/DDBJ whole genome shotgun (WGS) entry which is preliminary data.</text>
</comment>
<organism evidence="7 8">
    <name type="scientific">Clostridium fessum</name>
    <dbReference type="NCBI Taxonomy" id="2126740"/>
    <lineage>
        <taxon>Bacteria</taxon>
        <taxon>Bacillati</taxon>
        <taxon>Bacillota</taxon>
        <taxon>Clostridia</taxon>
        <taxon>Eubacteriales</taxon>
        <taxon>Clostridiaceae</taxon>
        <taxon>Clostridium</taxon>
    </lineage>
</organism>
<feature type="transmembrane region" description="Helical" evidence="5">
    <location>
        <begin position="330"/>
        <end position="350"/>
    </location>
</feature>
<dbReference type="InterPro" id="IPR007016">
    <property type="entry name" value="O-antigen_ligase-rel_domated"/>
</dbReference>
<dbReference type="RefSeq" id="WP_107001447.1">
    <property type="nucleotide sequence ID" value="NZ_PYLO01000004.1"/>
</dbReference>